<feature type="transmembrane region" description="Helical" evidence="8">
    <location>
        <begin position="110"/>
        <end position="128"/>
    </location>
</feature>
<evidence type="ECO:0000256" key="8">
    <source>
        <dbReference type="SAM" id="Phobius"/>
    </source>
</evidence>
<evidence type="ECO:0000313" key="9">
    <source>
        <dbReference type="EMBL" id="QUV93038.1"/>
    </source>
</evidence>
<keyword evidence="3" id="KW-0813">Transport</keyword>
<protein>
    <submittedName>
        <fullName evidence="9">Iron ABC transporter permease</fullName>
    </submittedName>
</protein>
<feature type="transmembrane region" description="Helical" evidence="8">
    <location>
        <begin position="207"/>
        <end position="235"/>
    </location>
</feature>
<evidence type="ECO:0000256" key="3">
    <source>
        <dbReference type="ARBA" id="ARBA00022448"/>
    </source>
</evidence>
<feature type="transmembrane region" description="Helical" evidence="8">
    <location>
        <begin position="334"/>
        <end position="353"/>
    </location>
</feature>
<gene>
    <name evidence="9" type="ORF">J8C05_06525</name>
</gene>
<feature type="transmembrane region" description="Helical" evidence="8">
    <location>
        <begin position="81"/>
        <end position="98"/>
    </location>
</feature>
<dbReference type="Pfam" id="PF01032">
    <property type="entry name" value="FecCD"/>
    <property type="match status" value="1"/>
</dbReference>
<comment type="similarity">
    <text evidence="2">Belongs to the binding-protein-dependent transport system permease family. FecCD subfamily.</text>
</comment>
<evidence type="ECO:0000256" key="4">
    <source>
        <dbReference type="ARBA" id="ARBA00022475"/>
    </source>
</evidence>
<organism evidence="9 10">
    <name type="scientific">Chloracidobacterium sp. N</name>
    <dbReference type="NCBI Taxonomy" id="2821540"/>
    <lineage>
        <taxon>Bacteria</taxon>
        <taxon>Pseudomonadati</taxon>
        <taxon>Acidobacteriota</taxon>
        <taxon>Terriglobia</taxon>
        <taxon>Terriglobales</taxon>
        <taxon>Acidobacteriaceae</taxon>
        <taxon>Chloracidobacterium</taxon>
        <taxon>Chloracidobacterium aggregatum</taxon>
    </lineage>
</organism>
<dbReference type="Proteomes" id="UP000677668">
    <property type="component" value="Chromosome 1"/>
</dbReference>
<feature type="transmembrane region" description="Helical" evidence="8">
    <location>
        <begin position="265"/>
        <end position="294"/>
    </location>
</feature>
<feature type="transmembrane region" description="Helical" evidence="8">
    <location>
        <begin position="170"/>
        <end position="195"/>
    </location>
</feature>
<comment type="subcellular location">
    <subcellularLocation>
        <location evidence="1">Cell membrane</location>
        <topology evidence="1">Multi-pass membrane protein</topology>
    </subcellularLocation>
</comment>
<evidence type="ECO:0000256" key="2">
    <source>
        <dbReference type="ARBA" id="ARBA00007935"/>
    </source>
</evidence>
<proteinExistence type="inferred from homology"/>
<evidence type="ECO:0000256" key="7">
    <source>
        <dbReference type="ARBA" id="ARBA00023136"/>
    </source>
</evidence>
<evidence type="ECO:0000256" key="5">
    <source>
        <dbReference type="ARBA" id="ARBA00022692"/>
    </source>
</evidence>
<dbReference type="InterPro" id="IPR037294">
    <property type="entry name" value="ABC_BtuC-like"/>
</dbReference>
<dbReference type="PANTHER" id="PTHR30472:SF25">
    <property type="entry name" value="ABC TRANSPORTER PERMEASE PROTEIN MJ0876-RELATED"/>
    <property type="match status" value="1"/>
</dbReference>
<accession>A0ABX8AWI6</accession>
<evidence type="ECO:0000256" key="6">
    <source>
        <dbReference type="ARBA" id="ARBA00022989"/>
    </source>
</evidence>
<keyword evidence="4" id="KW-1003">Cell membrane</keyword>
<keyword evidence="6 8" id="KW-1133">Transmembrane helix</keyword>
<dbReference type="EMBL" id="CP072642">
    <property type="protein sequence ID" value="QUV93038.1"/>
    <property type="molecule type" value="Genomic_DNA"/>
</dbReference>
<sequence>MAAVNILATRPQALRLPGHWLIGGLAGALCGIVLLAVGIGAVAITPAQSLSILAELIGLDVGVPFTEQQQAVLLTIRLPRVLFGALVGAGLAMAGAAMQGVFRNPLADPGIIGVSSGAALAAVLCIRTNGWLFGKAGGTLAVYQLPIAAFLGGSLAAFIVYRLARREGTLSVGLLLLAGIALAMLAEALRGALIFAATDDQLRSVTFWSLGSLGAASWVNLSIVAVLAVPAMVWLGRLARPLDALLLGEAEARHLGFDVTTVTRLAMLAATLIVGAAVAFAGIIGFIGLVAPHLIRLAAGPGHRTLLPGSALLGACLVVLADLLARTIVSPAEMPLGVVTASLGAPCFLWLLLRERGFRS</sequence>
<feature type="transmembrane region" description="Helical" evidence="8">
    <location>
        <begin position="140"/>
        <end position="164"/>
    </location>
</feature>
<keyword evidence="7 8" id="KW-0472">Membrane</keyword>
<feature type="transmembrane region" description="Helical" evidence="8">
    <location>
        <begin position="20"/>
        <end position="44"/>
    </location>
</feature>
<reference evidence="9 10" key="1">
    <citation type="submission" date="2021-03" db="EMBL/GenBank/DDBJ databases">
        <title>Genomic and phenotypic characterization of Chloracidobacterium isolates provides evidence for multiple species.</title>
        <authorList>
            <person name="Saini M.K."/>
            <person name="Costas A.M.G."/>
            <person name="Tank M."/>
            <person name="Bryant D.A."/>
        </authorList>
    </citation>
    <scope>NUCLEOTIDE SEQUENCE [LARGE SCALE GENOMIC DNA]</scope>
    <source>
        <strain evidence="9 10">N</strain>
    </source>
</reference>
<evidence type="ECO:0000313" key="10">
    <source>
        <dbReference type="Proteomes" id="UP000677668"/>
    </source>
</evidence>
<dbReference type="RefSeq" id="WP_211421462.1">
    <property type="nucleotide sequence ID" value="NZ_CP072642.1"/>
</dbReference>
<evidence type="ECO:0000256" key="1">
    <source>
        <dbReference type="ARBA" id="ARBA00004651"/>
    </source>
</evidence>
<dbReference type="SUPFAM" id="SSF81345">
    <property type="entry name" value="ABC transporter involved in vitamin B12 uptake, BtuC"/>
    <property type="match status" value="1"/>
</dbReference>
<keyword evidence="10" id="KW-1185">Reference proteome</keyword>
<dbReference type="PANTHER" id="PTHR30472">
    <property type="entry name" value="FERRIC ENTEROBACTIN TRANSPORT SYSTEM PERMEASE PROTEIN"/>
    <property type="match status" value="1"/>
</dbReference>
<dbReference type="Gene3D" id="1.10.3470.10">
    <property type="entry name" value="ABC transporter involved in vitamin B12 uptake, BtuC"/>
    <property type="match status" value="1"/>
</dbReference>
<name>A0ABX8AWI6_9BACT</name>
<feature type="transmembrane region" description="Helical" evidence="8">
    <location>
        <begin position="306"/>
        <end position="328"/>
    </location>
</feature>
<keyword evidence="5 8" id="KW-0812">Transmembrane</keyword>
<dbReference type="InterPro" id="IPR000522">
    <property type="entry name" value="ABC_transptr_permease_BtuC"/>
</dbReference>
<dbReference type="CDD" id="cd06550">
    <property type="entry name" value="TM_ABC_iron-siderophores_like"/>
    <property type="match status" value="1"/>
</dbReference>